<feature type="domain" description="SLBB" evidence="18">
    <location>
        <begin position="107"/>
        <end position="187"/>
    </location>
</feature>
<evidence type="ECO:0000259" key="17">
    <source>
        <dbReference type="Pfam" id="PF10531"/>
    </source>
</evidence>
<dbReference type="InterPro" id="IPR019554">
    <property type="entry name" value="Soluble_ligand-bd"/>
</dbReference>
<evidence type="ECO:0000256" key="6">
    <source>
        <dbReference type="ARBA" id="ARBA00022692"/>
    </source>
</evidence>
<keyword evidence="7 15" id="KW-0732">Signal</keyword>
<dbReference type="GO" id="GO:0015159">
    <property type="term" value="F:polysaccharide transmembrane transporter activity"/>
    <property type="evidence" value="ECO:0007669"/>
    <property type="project" value="InterPro"/>
</dbReference>
<keyword evidence="10" id="KW-0626">Porin</keyword>
<accession>A0AA49FLV8</accession>
<dbReference type="Pfam" id="PF22461">
    <property type="entry name" value="SLBB_2"/>
    <property type="match status" value="1"/>
</dbReference>
<feature type="domain" description="Polysaccharide export protein N-terminal" evidence="16">
    <location>
        <begin position="24"/>
        <end position="100"/>
    </location>
</feature>
<dbReference type="AlphaFoldDB" id="A0AA49FLV8"/>
<dbReference type="GO" id="GO:0015288">
    <property type="term" value="F:porin activity"/>
    <property type="evidence" value="ECO:0007669"/>
    <property type="project" value="UniProtKB-KW"/>
</dbReference>
<dbReference type="PANTHER" id="PTHR33619">
    <property type="entry name" value="POLYSACCHARIDE EXPORT PROTEIN GFCE-RELATED"/>
    <property type="match status" value="1"/>
</dbReference>
<dbReference type="InterPro" id="IPR054765">
    <property type="entry name" value="SLBB_dom"/>
</dbReference>
<keyword evidence="8" id="KW-0625">Polysaccharide transport</keyword>
<evidence type="ECO:0000256" key="4">
    <source>
        <dbReference type="ARBA" id="ARBA00022452"/>
    </source>
</evidence>
<dbReference type="Proteomes" id="UP001234916">
    <property type="component" value="Chromosome"/>
</dbReference>
<evidence type="ECO:0000256" key="14">
    <source>
        <dbReference type="ARBA" id="ARBA00023288"/>
    </source>
</evidence>
<dbReference type="PANTHER" id="PTHR33619:SF3">
    <property type="entry name" value="POLYSACCHARIDE EXPORT PROTEIN GFCE-RELATED"/>
    <property type="match status" value="1"/>
</dbReference>
<dbReference type="NCBIfam" id="TIGR03028">
    <property type="entry name" value="EpsE"/>
    <property type="match status" value="1"/>
</dbReference>
<sequence>MPRQFLRLLFALMVMVGGPARAADATPDYTLSAGDVIKISVFQNPDLTLETRVSESGSISYPLIGEVNVGGRSVAESEKAIAKGLSDGGFIKQPHVTITLLQLRGNQVSVLGLVNRAGRYPLETANMRLSEAIAVAGGVSATGADIAILIGTRNGKPYRVEVDIPSIYLDAKPGADIQVAGGDSIYVHRAPMFYIYGEVQRPGAYRLERGMTVMQGLAQGGGPTLRGSEGSLRVMRRAANGAVESLEPANSDALRTDDVIYVPESLF</sequence>
<proteinExistence type="inferred from homology"/>
<evidence type="ECO:0000256" key="8">
    <source>
        <dbReference type="ARBA" id="ARBA00023047"/>
    </source>
</evidence>
<dbReference type="Gene3D" id="3.10.560.10">
    <property type="entry name" value="Outer membrane lipoprotein wza domain like"/>
    <property type="match status" value="2"/>
</dbReference>
<keyword evidence="11" id="KW-0472">Membrane</keyword>
<evidence type="ECO:0000256" key="11">
    <source>
        <dbReference type="ARBA" id="ARBA00023136"/>
    </source>
</evidence>
<dbReference type="InterPro" id="IPR017478">
    <property type="entry name" value="Polysacc_export_EpsE"/>
</dbReference>
<keyword evidence="4" id="KW-1134">Transmembrane beta strand</keyword>
<evidence type="ECO:0000256" key="5">
    <source>
        <dbReference type="ARBA" id="ARBA00022597"/>
    </source>
</evidence>
<reference evidence="19" key="1">
    <citation type="journal article" date="2023" name="Nat. Microbiol.">
        <title>Enrichment and characterization of a nitric oxide-reducing microbial community in a continuous bioreactor.</title>
        <authorList>
            <person name="Garrido-Amador P."/>
            <person name="Stortenbeker N."/>
            <person name="Wessels H.J.C.T."/>
            <person name="Speth D.R."/>
            <person name="Garcia-Heredia I."/>
            <person name="Kartal B."/>
        </authorList>
    </citation>
    <scope>NUCLEOTIDE SEQUENCE</scope>
    <source>
        <strain evidence="19">MAG1</strain>
    </source>
</reference>
<dbReference type="Gene3D" id="3.30.1950.10">
    <property type="entry name" value="wza like domain"/>
    <property type="match status" value="1"/>
</dbReference>
<keyword evidence="9" id="KW-0406">Ion transport</keyword>
<dbReference type="GO" id="GO:0009279">
    <property type="term" value="C:cell outer membrane"/>
    <property type="evidence" value="ECO:0007669"/>
    <property type="project" value="UniProtKB-SubCell"/>
</dbReference>
<dbReference type="Pfam" id="PF02563">
    <property type="entry name" value="Poly_export"/>
    <property type="match status" value="1"/>
</dbReference>
<evidence type="ECO:0000259" key="16">
    <source>
        <dbReference type="Pfam" id="PF02563"/>
    </source>
</evidence>
<dbReference type="EMBL" id="CP107246">
    <property type="protein sequence ID" value="WIM06109.1"/>
    <property type="molecule type" value="Genomic_DNA"/>
</dbReference>
<keyword evidence="6" id="KW-0812">Transmembrane</keyword>
<evidence type="ECO:0000256" key="7">
    <source>
        <dbReference type="ARBA" id="ARBA00022729"/>
    </source>
</evidence>
<name>A0AA49FLV8_9PROT</name>
<dbReference type="GO" id="GO:0046930">
    <property type="term" value="C:pore complex"/>
    <property type="evidence" value="ECO:0007669"/>
    <property type="project" value="UniProtKB-KW"/>
</dbReference>
<gene>
    <name evidence="19" type="primary">epsE</name>
    <name evidence="19" type="ORF">OHM77_02105</name>
</gene>
<evidence type="ECO:0000313" key="19">
    <source>
        <dbReference type="EMBL" id="WIM06109.1"/>
    </source>
</evidence>
<feature type="signal peptide" evidence="15">
    <location>
        <begin position="1"/>
        <end position="22"/>
    </location>
</feature>
<dbReference type="Pfam" id="PF10531">
    <property type="entry name" value="SLBB"/>
    <property type="match status" value="1"/>
</dbReference>
<organism evidence="19">
    <name type="scientific">Candidatus Nitricoxidivorans perseverans</name>
    <dbReference type="NCBI Taxonomy" id="2975601"/>
    <lineage>
        <taxon>Bacteria</taxon>
        <taxon>Pseudomonadati</taxon>
        <taxon>Pseudomonadota</taxon>
        <taxon>Betaproteobacteria</taxon>
        <taxon>Nitrosomonadales</taxon>
        <taxon>Sterolibacteriaceae</taxon>
        <taxon>Candidatus Nitricoxidivorans</taxon>
    </lineage>
</organism>
<keyword evidence="13" id="KW-0998">Cell outer membrane</keyword>
<evidence type="ECO:0000256" key="13">
    <source>
        <dbReference type="ARBA" id="ARBA00023237"/>
    </source>
</evidence>
<evidence type="ECO:0000256" key="1">
    <source>
        <dbReference type="ARBA" id="ARBA00004571"/>
    </source>
</evidence>
<feature type="domain" description="Soluble ligand binding" evidence="17">
    <location>
        <begin position="192"/>
        <end position="244"/>
    </location>
</feature>
<evidence type="ECO:0000256" key="15">
    <source>
        <dbReference type="SAM" id="SignalP"/>
    </source>
</evidence>
<evidence type="ECO:0000256" key="10">
    <source>
        <dbReference type="ARBA" id="ARBA00023114"/>
    </source>
</evidence>
<comment type="subcellular location">
    <subcellularLocation>
        <location evidence="1">Cell outer membrane</location>
        <topology evidence="1">Multi-pass membrane protein</topology>
    </subcellularLocation>
</comment>
<keyword evidence="12" id="KW-0564">Palmitate</keyword>
<comment type="similarity">
    <text evidence="2">Belongs to the BexD/CtrA/VexA family.</text>
</comment>
<keyword evidence="5" id="KW-0762">Sugar transport</keyword>
<protein>
    <submittedName>
        <fullName evidence="19">Polysaccharide export protein EpsE</fullName>
    </submittedName>
</protein>
<evidence type="ECO:0000256" key="2">
    <source>
        <dbReference type="ARBA" id="ARBA00009450"/>
    </source>
</evidence>
<dbReference type="InterPro" id="IPR003715">
    <property type="entry name" value="Poly_export_N"/>
</dbReference>
<dbReference type="KEGG" id="npv:OHM77_02105"/>
<evidence type="ECO:0000256" key="3">
    <source>
        <dbReference type="ARBA" id="ARBA00022448"/>
    </source>
</evidence>
<evidence type="ECO:0000256" key="9">
    <source>
        <dbReference type="ARBA" id="ARBA00023065"/>
    </source>
</evidence>
<keyword evidence="3" id="KW-0813">Transport</keyword>
<dbReference type="InterPro" id="IPR049712">
    <property type="entry name" value="Poly_export"/>
</dbReference>
<dbReference type="GO" id="GO:0006811">
    <property type="term" value="P:monoatomic ion transport"/>
    <property type="evidence" value="ECO:0007669"/>
    <property type="project" value="UniProtKB-KW"/>
</dbReference>
<keyword evidence="14" id="KW-0449">Lipoprotein</keyword>
<evidence type="ECO:0000256" key="12">
    <source>
        <dbReference type="ARBA" id="ARBA00023139"/>
    </source>
</evidence>
<evidence type="ECO:0000259" key="18">
    <source>
        <dbReference type="Pfam" id="PF22461"/>
    </source>
</evidence>
<feature type="chain" id="PRO_5041238798" evidence="15">
    <location>
        <begin position="23"/>
        <end position="267"/>
    </location>
</feature>